<comment type="caution">
    <text evidence="1">The sequence shown here is derived from an EMBL/GenBank/DDBJ whole genome shotgun (WGS) entry which is preliminary data.</text>
</comment>
<keyword evidence="2" id="KW-1185">Reference proteome</keyword>
<dbReference type="AlphaFoldDB" id="A0A139HMB0"/>
<dbReference type="OrthoDB" id="3650500at2759"/>
<proteinExistence type="predicted"/>
<accession>A0A139HMB0</accession>
<sequence>MATPSAVARVFATAELLEKILLCVMHIPKYPGPRRADSRLECFRENYITDSFGLKRVSRYFNQSIIGSSRIQHALLTPRVPQRVHGMESSLHRAWWIGNVSGLLISIEEQHNKLHIYGAYCIPKSISSIFQRAEASWRKIKYLEENSAPVVLILERSYSCGTEYSQSLPINQHYTLGELYEELFAMYEDI</sequence>
<gene>
    <name evidence="1" type="ORF">AC578_1621</name>
</gene>
<protein>
    <submittedName>
        <fullName evidence="1">Uncharacterized protein</fullName>
    </submittedName>
</protein>
<dbReference type="Proteomes" id="UP000070133">
    <property type="component" value="Unassembled WGS sequence"/>
</dbReference>
<organism evidence="1 2">
    <name type="scientific">Pseudocercospora eumusae</name>
    <dbReference type="NCBI Taxonomy" id="321146"/>
    <lineage>
        <taxon>Eukaryota</taxon>
        <taxon>Fungi</taxon>
        <taxon>Dikarya</taxon>
        <taxon>Ascomycota</taxon>
        <taxon>Pezizomycotina</taxon>
        <taxon>Dothideomycetes</taxon>
        <taxon>Dothideomycetidae</taxon>
        <taxon>Mycosphaerellales</taxon>
        <taxon>Mycosphaerellaceae</taxon>
        <taxon>Pseudocercospora</taxon>
    </lineage>
</organism>
<reference evidence="1 2" key="1">
    <citation type="submission" date="2015-07" db="EMBL/GenBank/DDBJ databases">
        <title>Comparative genomics of the Sigatoka disease complex on banana suggests a link between parallel evolutionary changes in Pseudocercospora fijiensis and Pseudocercospora eumusae and increased virulence on the banana host.</title>
        <authorList>
            <person name="Chang T.-C."/>
            <person name="Salvucci A."/>
            <person name="Crous P.W."/>
            <person name="Stergiopoulos I."/>
        </authorList>
    </citation>
    <scope>NUCLEOTIDE SEQUENCE [LARGE SCALE GENOMIC DNA]</scope>
    <source>
        <strain evidence="1 2">CBS 114824</strain>
    </source>
</reference>
<dbReference type="EMBL" id="LFZN01000030">
    <property type="protein sequence ID" value="KXT03522.1"/>
    <property type="molecule type" value="Genomic_DNA"/>
</dbReference>
<name>A0A139HMB0_9PEZI</name>
<evidence type="ECO:0000313" key="1">
    <source>
        <dbReference type="EMBL" id="KXT03522.1"/>
    </source>
</evidence>
<evidence type="ECO:0000313" key="2">
    <source>
        <dbReference type="Proteomes" id="UP000070133"/>
    </source>
</evidence>